<dbReference type="AlphaFoldDB" id="A0A8C8S2I5"/>
<evidence type="ECO:0000256" key="10">
    <source>
        <dbReference type="ARBA" id="ARBA00022786"/>
    </source>
</evidence>
<dbReference type="Gene3D" id="2.30.30.190">
    <property type="entry name" value="CAP Gly-rich-like domain"/>
    <property type="match status" value="3"/>
</dbReference>
<feature type="compositionally biased region" description="Basic and acidic residues" evidence="14">
    <location>
        <begin position="348"/>
        <end position="357"/>
    </location>
</feature>
<keyword evidence="9" id="KW-0479">Metal-binding</keyword>
<keyword evidence="7" id="KW-0597">Phosphoprotein</keyword>
<feature type="domain" description="USP" evidence="15">
    <location>
        <begin position="536"/>
        <end position="896"/>
    </location>
</feature>
<evidence type="ECO:0000256" key="13">
    <source>
        <dbReference type="ARBA" id="ARBA00022833"/>
    </source>
</evidence>
<dbReference type="PANTHER" id="PTHR11830">
    <property type="entry name" value="40S RIBOSOMAL PROTEIN S3A"/>
    <property type="match status" value="1"/>
</dbReference>
<dbReference type="SUPFAM" id="SSF54001">
    <property type="entry name" value="Cysteine proteinases"/>
    <property type="match status" value="1"/>
</dbReference>
<dbReference type="FunFam" id="3.90.70.10:FF:000009">
    <property type="entry name" value="Putative ubiquitin carboxyl-terminal hydrolase CYLD"/>
    <property type="match status" value="1"/>
</dbReference>
<evidence type="ECO:0000256" key="8">
    <source>
        <dbReference type="ARBA" id="ARBA00022670"/>
    </source>
</evidence>
<feature type="domain" description="CAP-Gly" evidence="16">
    <location>
        <begin position="232"/>
        <end position="275"/>
    </location>
</feature>
<sequence length="902" mass="99370">MRPRRFFITVQDFTGGQGRVPQGSLLSQAGESPVLDRPFWAKLLDTEATVQVPARVALELSKEQARLLQAVTNGDERLGLLGQKGLLRRRGALCQGDQVLVQITLAFGEKARGVLRYRGPVGDSKEQAGILFGVELGSAAGKGFTDGSFRGQKFFSCRENCGVFVPVSRIEPDEEGECSPPIAPRGSHRACSRLQLATEDPLKSPSLELGDRVFFQMDDSAPTGTVVFCDYLPKKETAGVFVGIHLDQPVGSWNGDFKGQSLCCFPSPEYGMLLPISKVHKGRIYNGRLGDGLSLTAKVLVASVTVCPCQPRWLPKWWTMPTGQDGCPSGGQFSPAKMFSPQAPSADESPKGLRDDPSLGLIDDPPSSIRYPPRPEWEPSHGPCYSLSMEGSSGEQKDEKGNEGEEKELPSQLLEINSMVEVHDPPIYGVIRWIGKLPDVVETIAGLELEEPLLSGCTDGTYRGLRCFQCAPGKALFVQLRHCRPDARFGAPQSPENPVLRCNSLAFRVYASERVLEDTPPEPGEEGGQRLVGWKKGIQGHCNSCYLDATLFCMFAFSSALDSLLLRPADKNDGVSYEQTRDLLRTDIINPLRKHGYVCATKAMALRRLLEAAGCSPGFTSEEKDPEEFLTLLFRVLKVEPLFTIRSADKDPQGCIFYQIFMEGAVGGTVPGVPTVQQLLVGSLAAGDLKFTEAPSCLILQMPRNGKDYKAFATILPSLELDLTDLMEDTPRECCICQALALSECPQCYGDPGIAAGSTRQYCTICCQQVHRHRARRSHQPRLLRLPPELTHLPPPPVPPPRQTMQLYAALCIQTSHYVAFVRHGPRRDQWLFFDSMADRQGGQNGFNIPRVTPCPEVADYLEMTPEELQALDPKSLLPCARRLLCDAYMCFYHNPTLELYK</sequence>
<reference evidence="17" key="2">
    <citation type="submission" date="2025-09" db="UniProtKB">
        <authorList>
            <consortium name="Ensembl"/>
        </authorList>
    </citation>
    <scope>IDENTIFICATION</scope>
</reference>
<dbReference type="SUPFAM" id="SSF74924">
    <property type="entry name" value="Cap-Gly domain"/>
    <property type="match status" value="3"/>
</dbReference>
<dbReference type="GO" id="GO:0048471">
    <property type="term" value="C:perinuclear region of cytoplasm"/>
    <property type="evidence" value="ECO:0007669"/>
    <property type="project" value="UniProtKB-SubCell"/>
</dbReference>
<dbReference type="GO" id="GO:0006508">
    <property type="term" value="P:proteolysis"/>
    <property type="evidence" value="ECO:0007669"/>
    <property type="project" value="UniProtKB-KW"/>
</dbReference>
<dbReference type="InterPro" id="IPR018200">
    <property type="entry name" value="USP_CS"/>
</dbReference>
<dbReference type="InterPro" id="IPR038765">
    <property type="entry name" value="Papain-like_cys_pep_sf"/>
</dbReference>
<keyword evidence="13" id="KW-0862">Zinc</keyword>
<evidence type="ECO:0000256" key="5">
    <source>
        <dbReference type="ARBA" id="ARBA00012759"/>
    </source>
</evidence>
<name>A0A8C8S2I5_9SAUR</name>
<dbReference type="GO" id="GO:0046872">
    <property type="term" value="F:metal ion binding"/>
    <property type="evidence" value="ECO:0007669"/>
    <property type="project" value="UniProtKB-KW"/>
</dbReference>
<dbReference type="Proteomes" id="UP000694393">
    <property type="component" value="Unplaced"/>
</dbReference>
<comment type="catalytic activity">
    <reaction evidence="1">
        <text>Thiol-dependent hydrolysis of ester, thioester, amide, peptide and isopeptide bonds formed by the C-terminal Gly of ubiquitin (a 76-residue protein attached to proteins as an intracellular targeting signal).</text>
        <dbReference type="EC" id="3.4.19.12"/>
    </reaction>
</comment>
<keyword evidence="18" id="KW-1185">Reference proteome</keyword>
<feature type="compositionally biased region" description="Basic and acidic residues" evidence="14">
    <location>
        <begin position="395"/>
        <end position="409"/>
    </location>
</feature>
<dbReference type="GO" id="GO:0005813">
    <property type="term" value="C:centrosome"/>
    <property type="evidence" value="ECO:0007669"/>
    <property type="project" value="UniProtKB-SubCell"/>
</dbReference>
<keyword evidence="6" id="KW-0963">Cytoplasm</keyword>
<keyword evidence="12" id="KW-0788">Thiol protease</keyword>
<evidence type="ECO:0000256" key="11">
    <source>
        <dbReference type="ARBA" id="ARBA00022801"/>
    </source>
</evidence>
<protein>
    <recommendedName>
        <fullName evidence="5">ubiquitinyl hydrolase 1</fullName>
        <ecNumber evidence="5">3.4.19.12</ecNumber>
    </recommendedName>
</protein>
<organism evidence="17 18">
    <name type="scientific">Pelusios castaneus</name>
    <name type="common">West African mud turtle</name>
    <dbReference type="NCBI Taxonomy" id="367368"/>
    <lineage>
        <taxon>Eukaryota</taxon>
        <taxon>Metazoa</taxon>
        <taxon>Chordata</taxon>
        <taxon>Craniata</taxon>
        <taxon>Vertebrata</taxon>
        <taxon>Euteleostomi</taxon>
        <taxon>Archelosauria</taxon>
        <taxon>Testudinata</taxon>
        <taxon>Testudines</taxon>
        <taxon>Pleurodira</taxon>
        <taxon>Pelomedusidae</taxon>
        <taxon>Pelusios</taxon>
    </lineage>
</organism>
<keyword evidence="11" id="KW-0378">Hydrolase</keyword>
<proteinExistence type="inferred from homology"/>
<reference evidence="17" key="1">
    <citation type="submission" date="2025-08" db="UniProtKB">
        <authorList>
            <consortium name="Ensembl"/>
        </authorList>
    </citation>
    <scope>IDENTIFICATION</scope>
</reference>
<dbReference type="PROSITE" id="PS00972">
    <property type="entry name" value="USP_1"/>
    <property type="match status" value="1"/>
</dbReference>
<dbReference type="FunFam" id="2.30.30.190:FF:000007">
    <property type="entry name" value="Putative ubiquitin carboxyl-terminal hydrolase CYLD"/>
    <property type="match status" value="1"/>
</dbReference>
<dbReference type="GO" id="GO:0004843">
    <property type="term" value="F:cysteine-type deubiquitinase activity"/>
    <property type="evidence" value="ECO:0007669"/>
    <property type="project" value="UniProtKB-EC"/>
</dbReference>
<dbReference type="PROSITE" id="PS50235">
    <property type="entry name" value="USP_3"/>
    <property type="match status" value="1"/>
</dbReference>
<evidence type="ECO:0000256" key="2">
    <source>
        <dbReference type="ARBA" id="ARBA00004300"/>
    </source>
</evidence>
<dbReference type="FunFam" id="2.30.30.190:FF:000004">
    <property type="entry name" value="Putative ubiquitin carboxyl-terminal hydrolase CYLD"/>
    <property type="match status" value="1"/>
</dbReference>
<evidence type="ECO:0000259" key="16">
    <source>
        <dbReference type="PROSITE" id="PS50245"/>
    </source>
</evidence>
<evidence type="ECO:0000259" key="15">
    <source>
        <dbReference type="PROSITE" id="PS50235"/>
    </source>
</evidence>
<feature type="domain" description="CAP-Gly" evidence="16">
    <location>
        <begin position="122"/>
        <end position="166"/>
    </location>
</feature>
<accession>A0A8C8S2I5</accession>
<dbReference type="SMART" id="SM01052">
    <property type="entry name" value="CAP_GLY"/>
    <property type="match status" value="3"/>
</dbReference>
<dbReference type="Pfam" id="PF01302">
    <property type="entry name" value="CAP_GLY"/>
    <property type="match status" value="3"/>
</dbReference>
<comment type="subcellular location">
    <subcellularLocation>
        <location evidence="2">Cytoplasm</location>
        <location evidence="2">Cytoskeleton</location>
        <location evidence="2">Microtubule organizing center</location>
        <location evidence="2">Centrosome</location>
    </subcellularLocation>
    <subcellularLocation>
        <location evidence="3">Cytoplasm</location>
        <location evidence="3">Perinuclear region</location>
    </subcellularLocation>
</comment>
<evidence type="ECO:0000256" key="3">
    <source>
        <dbReference type="ARBA" id="ARBA00004556"/>
    </source>
</evidence>
<evidence type="ECO:0000256" key="1">
    <source>
        <dbReference type="ARBA" id="ARBA00000707"/>
    </source>
</evidence>
<dbReference type="InterPro" id="IPR000938">
    <property type="entry name" value="CAP-Gly_domain"/>
</dbReference>
<evidence type="ECO:0000256" key="7">
    <source>
        <dbReference type="ARBA" id="ARBA00022553"/>
    </source>
</evidence>
<evidence type="ECO:0000256" key="9">
    <source>
        <dbReference type="ARBA" id="ARBA00022723"/>
    </source>
</evidence>
<feature type="domain" description="CAP-Gly" evidence="16">
    <location>
        <begin position="435"/>
        <end position="479"/>
    </location>
</feature>
<evidence type="ECO:0000313" key="18">
    <source>
        <dbReference type="Proteomes" id="UP000694393"/>
    </source>
</evidence>
<dbReference type="Ensembl" id="ENSPCET00000014841.1">
    <property type="protein sequence ID" value="ENSPCEP00000014319.1"/>
    <property type="gene ID" value="ENSPCEG00000011256.1"/>
</dbReference>
<evidence type="ECO:0000256" key="14">
    <source>
        <dbReference type="SAM" id="MobiDB-lite"/>
    </source>
</evidence>
<evidence type="ECO:0000256" key="6">
    <source>
        <dbReference type="ARBA" id="ARBA00022490"/>
    </source>
</evidence>
<comment type="similarity">
    <text evidence="4">Belongs to the peptidase C19 family.</text>
</comment>
<dbReference type="EC" id="3.4.19.12" evidence="5"/>
<evidence type="ECO:0000313" key="17">
    <source>
        <dbReference type="Ensembl" id="ENSPCEP00000014319.1"/>
    </source>
</evidence>
<dbReference type="Gene3D" id="3.90.70.10">
    <property type="entry name" value="Cysteine proteinases"/>
    <property type="match status" value="1"/>
</dbReference>
<evidence type="ECO:0000256" key="4">
    <source>
        <dbReference type="ARBA" id="ARBA00009085"/>
    </source>
</evidence>
<dbReference type="InterPro" id="IPR036859">
    <property type="entry name" value="CAP-Gly_dom_sf"/>
</dbReference>
<keyword evidence="8" id="KW-0645">Protease</keyword>
<feature type="region of interest" description="Disordered" evidence="14">
    <location>
        <begin position="325"/>
        <end position="411"/>
    </location>
</feature>
<keyword evidence="10" id="KW-0833">Ubl conjugation pathway</keyword>
<dbReference type="InterPro" id="IPR028889">
    <property type="entry name" value="USP"/>
</dbReference>
<evidence type="ECO:0000256" key="12">
    <source>
        <dbReference type="ARBA" id="ARBA00022807"/>
    </source>
</evidence>
<dbReference type="PROSITE" id="PS50245">
    <property type="entry name" value="CAP_GLY_2"/>
    <property type="match status" value="3"/>
</dbReference>